<dbReference type="GO" id="GO:0015280">
    <property type="term" value="F:ligand-gated sodium channel activity"/>
    <property type="evidence" value="ECO:0007669"/>
    <property type="project" value="TreeGrafter"/>
</dbReference>
<dbReference type="InterPro" id="IPR001873">
    <property type="entry name" value="ENaC"/>
</dbReference>
<dbReference type="PANTHER" id="PTHR11690">
    <property type="entry name" value="AMILORIDE-SENSITIVE SODIUM CHANNEL-RELATED"/>
    <property type="match status" value="1"/>
</dbReference>
<keyword evidence="6" id="KW-0915">Sodium</keyword>
<evidence type="ECO:0000256" key="6">
    <source>
        <dbReference type="ARBA" id="ARBA00023053"/>
    </source>
</evidence>
<keyword evidence="8" id="KW-0472">Membrane</keyword>
<accession>A0A0P7V1X9</accession>
<proteinExistence type="inferred from homology"/>
<gene>
    <name evidence="12" type="ORF">Z043_100158</name>
</gene>
<comment type="caution">
    <text evidence="12">The sequence shown here is derived from an EMBL/GenBank/DDBJ whole genome shotgun (WGS) entry which is preliminary data.</text>
</comment>
<sequence>MDLKESCGSEASGGSLRPSSWQLFAHRSTLHGLRFVFAYGPLTLRRLLWAAALLTSLGLLALESAERLAYFFSYPHVTRVDAVVSDSLVFPVVTICNLNPYRFTKLTRNDLYHAGELLDLLDVHLRIQEPHLAEPEVLEFLSERANFTGYKPKPFSMKEFTERVGHDLKEMMLYCRFQGHECSHRDFKTGVLFPPTETSRRKCWDWGQPAGTLINIRREFSTPSGFSGEESVLVEECKGTPRGGGLDEHHRGPVSLPIGRVNKKQHKSLQKRMGKSISFALTRKLGRGWRLTDKRWRLLCKLVGSAFSHSPWDFEFSASVFVAFQCPYPATLLIAQRLRLFIRDALLTCPSLMCI</sequence>
<evidence type="ECO:0000256" key="11">
    <source>
        <dbReference type="RuleBase" id="RU000679"/>
    </source>
</evidence>
<evidence type="ECO:0000256" key="2">
    <source>
        <dbReference type="ARBA" id="ARBA00022448"/>
    </source>
</evidence>
<keyword evidence="7 11" id="KW-0406">Ion transport</keyword>
<keyword evidence="9 11" id="KW-0739">Sodium transport</keyword>
<dbReference type="Proteomes" id="UP000034805">
    <property type="component" value="Unassembled WGS sequence"/>
</dbReference>
<reference evidence="12 13" key="1">
    <citation type="submission" date="2015-08" db="EMBL/GenBank/DDBJ databases">
        <title>The genome of the Asian arowana (Scleropages formosus).</title>
        <authorList>
            <person name="Tan M.H."/>
            <person name="Gan H.M."/>
            <person name="Croft L.J."/>
            <person name="Austin C.M."/>
        </authorList>
    </citation>
    <scope>NUCLEOTIDE SEQUENCE [LARGE SCALE GENOMIC DNA]</scope>
    <source>
        <strain evidence="12">Aro1</strain>
    </source>
</reference>
<evidence type="ECO:0000313" key="12">
    <source>
        <dbReference type="EMBL" id="KPP80207.1"/>
    </source>
</evidence>
<keyword evidence="10 11" id="KW-0407">Ion channel</keyword>
<dbReference type="PRINTS" id="PR01078">
    <property type="entry name" value="AMINACHANNEL"/>
</dbReference>
<keyword evidence="3 11" id="KW-0894">Sodium channel</keyword>
<evidence type="ECO:0000256" key="3">
    <source>
        <dbReference type="ARBA" id="ARBA00022461"/>
    </source>
</evidence>
<evidence type="ECO:0000256" key="4">
    <source>
        <dbReference type="ARBA" id="ARBA00022692"/>
    </source>
</evidence>
<evidence type="ECO:0008006" key="14">
    <source>
        <dbReference type="Google" id="ProtNLM"/>
    </source>
</evidence>
<dbReference type="Gene3D" id="1.10.3590.10">
    <property type="entry name" value="acid-sensing ion channel 1 domain"/>
    <property type="match status" value="1"/>
</dbReference>
<evidence type="ECO:0000256" key="5">
    <source>
        <dbReference type="ARBA" id="ARBA00022989"/>
    </source>
</evidence>
<evidence type="ECO:0000256" key="8">
    <source>
        <dbReference type="ARBA" id="ARBA00023136"/>
    </source>
</evidence>
<comment type="subcellular location">
    <subcellularLocation>
        <location evidence="1">Membrane</location>
        <topology evidence="1">Multi-pass membrane protein</topology>
    </subcellularLocation>
</comment>
<dbReference type="EMBL" id="JARO02000030">
    <property type="protein sequence ID" value="KPP80207.1"/>
    <property type="molecule type" value="Genomic_DNA"/>
</dbReference>
<dbReference type="PANTHER" id="PTHR11690:SF128">
    <property type="entry name" value="ACID-SENSING ION CHANNEL 2"/>
    <property type="match status" value="1"/>
</dbReference>
<keyword evidence="2 11" id="KW-0813">Transport</keyword>
<dbReference type="AlphaFoldDB" id="A0A0P7V1X9"/>
<organism evidence="12 13">
    <name type="scientific">Scleropages formosus</name>
    <name type="common">Asian bonytongue</name>
    <name type="synonym">Osteoglossum formosum</name>
    <dbReference type="NCBI Taxonomy" id="113540"/>
    <lineage>
        <taxon>Eukaryota</taxon>
        <taxon>Metazoa</taxon>
        <taxon>Chordata</taxon>
        <taxon>Craniata</taxon>
        <taxon>Vertebrata</taxon>
        <taxon>Euteleostomi</taxon>
        <taxon>Actinopterygii</taxon>
        <taxon>Neopterygii</taxon>
        <taxon>Teleostei</taxon>
        <taxon>Osteoglossocephala</taxon>
        <taxon>Osteoglossomorpha</taxon>
        <taxon>Osteoglossiformes</taxon>
        <taxon>Osteoglossidae</taxon>
        <taxon>Scleropages</taxon>
    </lineage>
</organism>
<name>A0A0P7V1X9_SCLFO</name>
<evidence type="ECO:0000256" key="1">
    <source>
        <dbReference type="ARBA" id="ARBA00004141"/>
    </source>
</evidence>
<evidence type="ECO:0000256" key="9">
    <source>
        <dbReference type="ARBA" id="ARBA00023201"/>
    </source>
</evidence>
<dbReference type="Pfam" id="PF00858">
    <property type="entry name" value="ASC"/>
    <property type="match status" value="1"/>
</dbReference>
<comment type="similarity">
    <text evidence="11">Belongs to the amiloride-sensitive sodium channel (TC 1.A.6) family.</text>
</comment>
<evidence type="ECO:0000256" key="7">
    <source>
        <dbReference type="ARBA" id="ARBA00023065"/>
    </source>
</evidence>
<evidence type="ECO:0000313" key="13">
    <source>
        <dbReference type="Proteomes" id="UP000034805"/>
    </source>
</evidence>
<protein>
    <recommendedName>
        <fullName evidence="14">Acid-sensing ion channel 2-like</fullName>
    </recommendedName>
</protein>
<keyword evidence="4 11" id="KW-0812">Transmembrane</keyword>
<evidence type="ECO:0000256" key="10">
    <source>
        <dbReference type="ARBA" id="ARBA00023303"/>
    </source>
</evidence>
<dbReference type="GO" id="GO:0005886">
    <property type="term" value="C:plasma membrane"/>
    <property type="evidence" value="ECO:0007669"/>
    <property type="project" value="TreeGrafter"/>
</dbReference>
<keyword evidence="5" id="KW-1133">Transmembrane helix</keyword>